<evidence type="ECO:0000313" key="3">
    <source>
        <dbReference type="Proteomes" id="UP001218188"/>
    </source>
</evidence>
<protein>
    <submittedName>
        <fullName evidence="2">Uncharacterized protein</fullName>
    </submittedName>
</protein>
<dbReference type="EMBL" id="JARJCM010000052">
    <property type="protein sequence ID" value="KAJ7035228.1"/>
    <property type="molecule type" value="Genomic_DNA"/>
</dbReference>
<feature type="region of interest" description="Disordered" evidence="1">
    <location>
        <begin position="1"/>
        <end position="20"/>
    </location>
</feature>
<feature type="compositionally biased region" description="Basic and acidic residues" evidence="1">
    <location>
        <begin position="74"/>
        <end position="91"/>
    </location>
</feature>
<keyword evidence="3" id="KW-1185">Reference proteome</keyword>
<feature type="non-terminal residue" evidence="2">
    <location>
        <position position="260"/>
    </location>
</feature>
<evidence type="ECO:0000313" key="2">
    <source>
        <dbReference type="EMBL" id="KAJ7035228.1"/>
    </source>
</evidence>
<name>A0AAD6X1B5_9AGAR</name>
<gene>
    <name evidence="2" type="ORF">C8F04DRAFT_1099478</name>
</gene>
<comment type="caution">
    <text evidence="2">The sequence shown here is derived from an EMBL/GenBank/DDBJ whole genome shotgun (WGS) entry which is preliminary data.</text>
</comment>
<feature type="region of interest" description="Disordered" evidence="1">
    <location>
        <begin position="26"/>
        <end position="91"/>
    </location>
</feature>
<reference evidence="2" key="1">
    <citation type="submission" date="2023-03" db="EMBL/GenBank/DDBJ databases">
        <title>Massive genome expansion in bonnet fungi (Mycena s.s.) driven by repeated elements and novel gene families across ecological guilds.</title>
        <authorList>
            <consortium name="Lawrence Berkeley National Laboratory"/>
            <person name="Harder C.B."/>
            <person name="Miyauchi S."/>
            <person name="Viragh M."/>
            <person name="Kuo A."/>
            <person name="Thoen E."/>
            <person name="Andreopoulos B."/>
            <person name="Lu D."/>
            <person name="Skrede I."/>
            <person name="Drula E."/>
            <person name="Henrissat B."/>
            <person name="Morin E."/>
            <person name="Kohler A."/>
            <person name="Barry K."/>
            <person name="LaButti K."/>
            <person name="Morin E."/>
            <person name="Salamov A."/>
            <person name="Lipzen A."/>
            <person name="Mereny Z."/>
            <person name="Hegedus B."/>
            <person name="Baldrian P."/>
            <person name="Stursova M."/>
            <person name="Weitz H."/>
            <person name="Taylor A."/>
            <person name="Grigoriev I.V."/>
            <person name="Nagy L.G."/>
            <person name="Martin F."/>
            <person name="Kauserud H."/>
        </authorList>
    </citation>
    <scope>NUCLEOTIDE SEQUENCE</scope>
    <source>
        <strain evidence="2">CBHHK200</strain>
    </source>
</reference>
<proteinExistence type="predicted"/>
<sequence length="260" mass="28187">PVFAGVRTPPATNQAPLPPNRYTIAQQARHEREHQAAAAARALPRAADPPHGVAAAPHGGTAAAGASPPFAPPTRREAAQRVRREREQVSEICHRHKLKSNGARVQVGFPFKFSRSSMCTGSWLLYHFYPPRVFICSSYAASSAGRFLSLSSTSRIFLSVSSCNPSRVPFDEDRFSSVSSINIYISTVPHGIFHTYGTSKIVQVQLNGYGSRANFSVVSLVHPSRFFLVLEISSGSGVTGAGFSSLHHRSKLLRVWGCMG</sequence>
<feature type="compositionally biased region" description="Low complexity" evidence="1">
    <location>
        <begin position="36"/>
        <end position="68"/>
    </location>
</feature>
<evidence type="ECO:0000256" key="1">
    <source>
        <dbReference type="SAM" id="MobiDB-lite"/>
    </source>
</evidence>
<dbReference type="AlphaFoldDB" id="A0AAD6X1B5"/>
<dbReference type="Proteomes" id="UP001218188">
    <property type="component" value="Unassembled WGS sequence"/>
</dbReference>
<accession>A0AAD6X1B5</accession>
<organism evidence="2 3">
    <name type="scientific">Mycena alexandri</name>
    <dbReference type="NCBI Taxonomy" id="1745969"/>
    <lineage>
        <taxon>Eukaryota</taxon>
        <taxon>Fungi</taxon>
        <taxon>Dikarya</taxon>
        <taxon>Basidiomycota</taxon>
        <taxon>Agaricomycotina</taxon>
        <taxon>Agaricomycetes</taxon>
        <taxon>Agaricomycetidae</taxon>
        <taxon>Agaricales</taxon>
        <taxon>Marasmiineae</taxon>
        <taxon>Mycenaceae</taxon>
        <taxon>Mycena</taxon>
    </lineage>
</organism>